<dbReference type="PANTHER" id="PTHR35869">
    <property type="entry name" value="OUTER-MEMBRANE LIPOPROTEIN CARRIER PROTEIN"/>
    <property type="match status" value="1"/>
</dbReference>
<gene>
    <name evidence="2" type="ORF">CCY01nite_30140</name>
</gene>
<keyword evidence="1" id="KW-0732">Signal</keyword>
<accession>A0A512RM29</accession>
<name>A0A512RM29_9BACT</name>
<dbReference type="Pfam" id="PF03548">
    <property type="entry name" value="LolA"/>
    <property type="match status" value="1"/>
</dbReference>
<dbReference type="Gene3D" id="2.50.20.10">
    <property type="entry name" value="Lipoprotein localisation LolA/LolB/LppX"/>
    <property type="match status" value="1"/>
</dbReference>
<protein>
    <submittedName>
        <fullName evidence="2">Uncharacterized protein</fullName>
    </submittedName>
</protein>
<evidence type="ECO:0000313" key="2">
    <source>
        <dbReference type="EMBL" id="GEP96754.1"/>
    </source>
</evidence>
<dbReference type="CDD" id="cd16325">
    <property type="entry name" value="LolA"/>
    <property type="match status" value="1"/>
</dbReference>
<dbReference type="InterPro" id="IPR029046">
    <property type="entry name" value="LolA/LolB/LppX"/>
</dbReference>
<dbReference type="SUPFAM" id="SSF89392">
    <property type="entry name" value="Prokaryotic lipoproteins and lipoprotein localization factors"/>
    <property type="match status" value="1"/>
</dbReference>
<dbReference type="Proteomes" id="UP000321436">
    <property type="component" value="Unassembled WGS sequence"/>
</dbReference>
<dbReference type="AlphaFoldDB" id="A0A512RM29"/>
<reference evidence="2 3" key="1">
    <citation type="submission" date="2019-07" db="EMBL/GenBank/DDBJ databases">
        <title>Whole genome shotgun sequence of Chitinophaga cymbidii NBRC 109752.</title>
        <authorList>
            <person name="Hosoyama A."/>
            <person name="Uohara A."/>
            <person name="Ohji S."/>
            <person name="Ichikawa N."/>
        </authorList>
    </citation>
    <scope>NUCLEOTIDE SEQUENCE [LARGE SCALE GENOMIC DNA]</scope>
    <source>
        <strain evidence="2 3">NBRC 109752</strain>
    </source>
</reference>
<dbReference type="PANTHER" id="PTHR35869:SF1">
    <property type="entry name" value="OUTER-MEMBRANE LIPOPROTEIN CARRIER PROTEIN"/>
    <property type="match status" value="1"/>
</dbReference>
<comment type="caution">
    <text evidence="2">The sequence shown here is derived from an EMBL/GenBank/DDBJ whole genome shotgun (WGS) entry which is preliminary data.</text>
</comment>
<keyword evidence="3" id="KW-1185">Reference proteome</keyword>
<dbReference type="InterPro" id="IPR004564">
    <property type="entry name" value="OM_lipoprot_carrier_LolA-like"/>
</dbReference>
<evidence type="ECO:0000313" key="3">
    <source>
        <dbReference type="Proteomes" id="UP000321436"/>
    </source>
</evidence>
<organism evidence="2 3">
    <name type="scientific">Chitinophaga cymbidii</name>
    <dbReference type="NCBI Taxonomy" id="1096750"/>
    <lineage>
        <taxon>Bacteria</taxon>
        <taxon>Pseudomonadati</taxon>
        <taxon>Bacteroidota</taxon>
        <taxon>Chitinophagia</taxon>
        <taxon>Chitinophagales</taxon>
        <taxon>Chitinophagaceae</taxon>
        <taxon>Chitinophaga</taxon>
    </lineage>
</organism>
<proteinExistence type="predicted"/>
<evidence type="ECO:0000256" key="1">
    <source>
        <dbReference type="ARBA" id="ARBA00022729"/>
    </source>
</evidence>
<sequence length="237" mass="26413">MSYFLQLIKTKRMKKTVLTGLIMCGMVFGSVAQTRTPAAASGQSDPKAKAVLDNVSKKFKSLKSVIANFILKIEGANNSVSDSKKGSVYVKGPKYKVVMGEQEIISDNQTSWTYVKDVNEVTISNVDHSNNSMTPAKIFTNFYDKDFLYRLTGESTEKGKVLQNIELTPTDKSKTFFKVLVDVDKKTQTLARMKVFEKNGNKYTYEISNFTPNGAVSDATFTFDPSKYPGVEVVDLR</sequence>
<dbReference type="EMBL" id="BKAU01000002">
    <property type="protein sequence ID" value="GEP96754.1"/>
    <property type="molecule type" value="Genomic_DNA"/>
</dbReference>